<feature type="domain" description="Arb2" evidence="1">
    <location>
        <begin position="15"/>
        <end position="299"/>
    </location>
</feature>
<dbReference type="InterPro" id="IPR048263">
    <property type="entry name" value="Arb2"/>
</dbReference>
<dbReference type="Pfam" id="PF22749">
    <property type="entry name" value="Arb2"/>
    <property type="match status" value="1"/>
</dbReference>
<evidence type="ECO:0000313" key="2">
    <source>
        <dbReference type="EMBL" id="KAL3420482.1"/>
    </source>
</evidence>
<dbReference type="PANTHER" id="PTHR21357:SF4">
    <property type="entry name" value="FAM172 FAMILY PROTEIN HOMOLOG CG10038"/>
    <property type="match status" value="1"/>
</dbReference>
<protein>
    <submittedName>
        <fullName evidence="2">Arb2 domain-containing protein</fullName>
    </submittedName>
</protein>
<sequence length="388" mass="44141">MFRRLQSGLPKDHVFSTTLEGLGYFINDKDEIRNIENPKAYFKYFLTKNTRCNDLQREAMNKAIIDIVHSRLEKLDLKKIRVPLDATEKDPHMPIFVSDDLQTKDRVVVLFYEQNQDLGILAQRIVGGSGGINQGSAVNLVKYIQSQTTSLTNPDPPGIILANLGQLRWWRRGRRALTPSSWATIPQKSAVEEPLRYDPEKNTIPGNRTSDEHCDYIFNHVIQNLTHDRASINVIGVSEGARVVSLFMNDPANFKKWAPRISCFAATATWFHTEEIQHADFANWLRKHTRAYLPSSEPCGTCIQGPEGRKGCQAFGCPVFSLGVPYYTEVMLPKGYQTIINWFQEVANNSEYENPEFHVFYGDEEHELNEDACPVEEDNSQEQAADAN</sequence>
<dbReference type="Proteomes" id="UP001629113">
    <property type="component" value="Unassembled WGS sequence"/>
</dbReference>
<evidence type="ECO:0000313" key="3">
    <source>
        <dbReference type="Proteomes" id="UP001629113"/>
    </source>
</evidence>
<comment type="caution">
    <text evidence="2">The sequence shown here is derived from an EMBL/GenBank/DDBJ whole genome shotgun (WGS) entry which is preliminary data.</text>
</comment>
<accession>A0ABR4PAY6</accession>
<reference evidence="2 3" key="1">
    <citation type="submission" date="2024-06" db="EMBL/GenBank/DDBJ databases">
        <title>Complete genome of Phlyctema vagabunda strain 19-DSS-EL-015.</title>
        <authorList>
            <person name="Fiorenzani C."/>
        </authorList>
    </citation>
    <scope>NUCLEOTIDE SEQUENCE [LARGE SCALE GENOMIC DNA]</scope>
    <source>
        <strain evidence="2 3">19-DSS-EL-015</strain>
    </source>
</reference>
<evidence type="ECO:0000259" key="1">
    <source>
        <dbReference type="Pfam" id="PF22749"/>
    </source>
</evidence>
<keyword evidence="3" id="KW-1185">Reference proteome</keyword>
<dbReference type="PANTHER" id="PTHR21357">
    <property type="entry name" value="FAM172 FAMILY PROTEIN HOMOLOG CG10038"/>
    <property type="match status" value="1"/>
</dbReference>
<name>A0ABR4PAY6_9HELO</name>
<organism evidence="2 3">
    <name type="scientific">Phlyctema vagabunda</name>
    <dbReference type="NCBI Taxonomy" id="108571"/>
    <lineage>
        <taxon>Eukaryota</taxon>
        <taxon>Fungi</taxon>
        <taxon>Dikarya</taxon>
        <taxon>Ascomycota</taxon>
        <taxon>Pezizomycotina</taxon>
        <taxon>Leotiomycetes</taxon>
        <taxon>Helotiales</taxon>
        <taxon>Dermateaceae</taxon>
        <taxon>Phlyctema</taxon>
    </lineage>
</organism>
<proteinExistence type="predicted"/>
<dbReference type="EMBL" id="JBFCZG010000007">
    <property type="protein sequence ID" value="KAL3420482.1"/>
    <property type="molecule type" value="Genomic_DNA"/>
</dbReference>
<dbReference type="InterPro" id="IPR053858">
    <property type="entry name" value="Arb2_dom"/>
</dbReference>
<gene>
    <name evidence="2" type="ORF">PVAG01_08981</name>
</gene>